<dbReference type="InterPro" id="IPR011330">
    <property type="entry name" value="Glyco_hydro/deAcase_b/a-brl"/>
</dbReference>
<dbReference type="Proteomes" id="UP000479531">
    <property type="component" value="Unassembled WGS sequence"/>
</dbReference>
<feature type="domain" description="NodB homology" evidence="2">
    <location>
        <begin position="122"/>
        <end position="312"/>
    </location>
</feature>
<dbReference type="Proteomes" id="UP000095350">
    <property type="component" value="Unassembled WGS sequence"/>
</dbReference>
<dbReference type="PROSITE" id="PS51677">
    <property type="entry name" value="NODB"/>
    <property type="match status" value="1"/>
</dbReference>
<dbReference type="Pfam" id="PF01522">
    <property type="entry name" value="Polysacc_deac_1"/>
    <property type="match status" value="1"/>
</dbReference>
<reference evidence="3 7" key="1">
    <citation type="submission" date="2015-09" db="EMBL/GenBank/DDBJ databases">
        <authorList>
            <consortium name="Pathogen Informatics"/>
        </authorList>
    </citation>
    <scope>NUCLEOTIDE SEQUENCE [LARGE SCALE GENOMIC DNA]</scope>
    <source>
        <strain evidence="3 7">2789STDY5834960</strain>
    </source>
</reference>
<dbReference type="OrthoDB" id="9806342at2"/>
<dbReference type="GO" id="GO:0016798">
    <property type="term" value="F:hydrolase activity, acting on glycosyl bonds"/>
    <property type="evidence" value="ECO:0007669"/>
    <property type="project" value="UniProtKB-KW"/>
</dbReference>
<keyword evidence="1" id="KW-1133">Transmembrane helix</keyword>
<evidence type="ECO:0000256" key="1">
    <source>
        <dbReference type="SAM" id="Phobius"/>
    </source>
</evidence>
<dbReference type="InterPro" id="IPR050248">
    <property type="entry name" value="Polysacc_deacetylase_ArnD"/>
</dbReference>
<evidence type="ECO:0000313" key="6">
    <source>
        <dbReference type="EMBL" id="RHC20933.1"/>
    </source>
</evidence>
<reference evidence="8 9" key="2">
    <citation type="submission" date="2018-08" db="EMBL/GenBank/DDBJ databases">
        <title>A genome reference for cultivated species of the human gut microbiota.</title>
        <authorList>
            <person name="Zou Y."/>
            <person name="Xue W."/>
            <person name="Luo G."/>
        </authorList>
    </citation>
    <scope>NUCLEOTIDE SEQUENCE [LARGE SCALE GENOMIC DNA]</scope>
    <source>
        <strain evidence="6 8">AM37-1AC</strain>
        <strain evidence="5 9">AM43-11</strain>
    </source>
</reference>
<dbReference type="GO" id="GO:0045493">
    <property type="term" value="P:xylan catabolic process"/>
    <property type="evidence" value="ECO:0007669"/>
    <property type="project" value="UniProtKB-KW"/>
</dbReference>
<dbReference type="InterPro" id="IPR002509">
    <property type="entry name" value="NODB_dom"/>
</dbReference>
<evidence type="ECO:0000313" key="7">
    <source>
        <dbReference type="Proteomes" id="UP000095350"/>
    </source>
</evidence>
<dbReference type="CDD" id="cd10944">
    <property type="entry name" value="CE4_SmPgdA_like"/>
    <property type="match status" value="1"/>
</dbReference>
<keyword evidence="1" id="KW-0472">Membrane</keyword>
<keyword evidence="3" id="KW-0119">Carbohydrate metabolism</keyword>
<dbReference type="Proteomes" id="UP000284465">
    <property type="component" value="Unassembled WGS sequence"/>
</dbReference>
<feature type="transmembrane region" description="Helical" evidence="1">
    <location>
        <begin position="22"/>
        <end position="46"/>
    </location>
</feature>
<dbReference type="GO" id="GO:0016810">
    <property type="term" value="F:hydrolase activity, acting on carbon-nitrogen (but not peptide) bonds"/>
    <property type="evidence" value="ECO:0007669"/>
    <property type="project" value="InterPro"/>
</dbReference>
<gene>
    <name evidence="6" type="ORF">DW856_01620</name>
    <name evidence="5" type="ORF">DW927_02560</name>
    <name evidence="3" type="ORF">ERS852572_00203</name>
    <name evidence="4" type="ORF">GCK47_06840</name>
</gene>
<name>A0A173R8G8_9FIRM</name>
<keyword evidence="3" id="KW-0326">Glycosidase</keyword>
<dbReference type="Gene3D" id="3.20.20.370">
    <property type="entry name" value="Glycoside hydrolase/deacetylase"/>
    <property type="match status" value="1"/>
</dbReference>
<keyword evidence="3" id="KW-0624">Polysaccharide degradation</keyword>
<keyword evidence="3" id="KW-0858">Xylan degradation</keyword>
<keyword evidence="1" id="KW-0812">Transmembrane</keyword>
<accession>A0A173R8G8</accession>
<dbReference type="SUPFAM" id="SSF88713">
    <property type="entry name" value="Glycoside hydrolase/deacetylase"/>
    <property type="match status" value="1"/>
</dbReference>
<evidence type="ECO:0000259" key="2">
    <source>
        <dbReference type="PROSITE" id="PS51677"/>
    </source>
</evidence>
<organism evidence="3 7">
    <name type="scientific">Roseburia intestinalis</name>
    <dbReference type="NCBI Taxonomy" id="166486"/>
    <lineage>
        <taxon>Bacteria</taxon>
        <taxon>Bacillati</taxon>
        <taxon>Bacillota</taxon>
        <taxon>Clostridia</taxon>
        <taxon>Lachnospirales</taxon>
        <taxon>Lachnospiraceae</taxon>
        <taxon>Roseburia</taxon>
    </lineage>
</organism>
<protein>
    <submittedName>
        <fullName evidence="3">Bifunctional xylanase/deacetylase</fullName>
    </submittedName>
    <submittedName>
        <fullName evidence="4 5">Polysaccharide deacetylase</fullName>
    </submittedName>
</protein>
<dbReference type="PaxDb" id="166486-ERS852572_00203"/>
<dbReference type="RefSeq" id="WP_015520457.1">
    <property type="nucleotide sequence ID" value="NZ_CABIYH010000002.1"/>
</dbReference>
<dbReference type="PANTHER" id="PTHR10587">
    <property type="entry name" value="GLYCOSYL TRANSFERASE-RELATED"/>
    <property type="match status" value="1"/>
</dbReference>
<evidence type="ECO:0000313" key="3">
    <source>
        <dbReference type="EMBL" id="CUM73698.1"/>
    </source>
</evidence>
<proteinExistence type="predicted"/>
<evidence type="ECO:0000313" key="5">
    <source>
        <dbReference type="EMBL" id="RHA69712.1"/>
    </source>
</evidence>
<evidence type="ECO:0000313" key="10">
    <source>
        <dbReference type="Proteomes" id="UP000479531"/>
    </source>
</evidence>
<dbReference type="EMBL" id="QSFP01000002">
    <property type="protein sequence ID" value="RHA69712.1"/>
    <property type="molecule type" value="Genomic_DNA"/>
</dbReference>
<dbReference type="AlphaFoldDB" id="A0A173R8G8"/>
<dbReference type="EMBL" id="QSHO01000001">
    <property type="protein sequence ID" value="RHC20933.1"/>
    <property type="molecule type" value="Genomic_DNA"/>
</dbReference>
<dbReference type="EMBL" id="CYXZ01000002">
    <property type="protein sequence ID" value="CUM73698.1"/>
    <property type="molecule type" value="Genomic_DNA"/>
</dbReference>
<dbReference type="EMBL" id="WGGT01000006">
    <property type="protein sequence ID" value="MVQ45422.1"/>
    <property type="molecule type" value="Genomic_DNA"/>
</dbReference>
<dbReference type="Proteomes" id="UP000283513">
    <property type="component" value="Unassembled WGS sequence"/>
</dbReference>
<dbReference type="STRING" id="166486.ERS852572_00203"/>
<evidence type="ECO:0000313" key="8">
    <source>
        <dbReference type="Proteomes" id="UP000283513"/>
    </source>
</evidence>
<evidence type="ECO:0000313" key="4">
    <source>
        <dbReference type="EMBL" id="MVQ45422.1"/>
    </source>
</evidence>
<dbReference type="PANTHER" id="PTHR10587:SF125">
    <property type="entry name" value="POLYSACCHARIDE DEACETYLASE YHEN-RELATED"/>
    <property type="match status" value="1"/>
</dbReference>
<keyword evidence="3" id="KW-0378">Hydrolase</keyword>
<evidence type="ECO:0000313" key="9">
    <source>
        <dbReference type="Proteomes" id="UP000284465"/>
    </source>
</evidence>
<sequence>MQDKDSEVLNYQRKRRKRITKIRYSIILIVAGWIVLSMILVVVLFVKMTSLEHKLDQLVTSSSEQNTDQINAGAAADLNGGVIAEETETTEEMQTEMTWDKVTPPASGISDEDNLASEGDIHKVYLTFDNVPSEHTSEILDVLQAYGVKATFFVNGNQDEEMLSVYQRIVDEGHTLGMNSYSNQYSVIYQSEDAFEQDYMTLKNFLKQTTGVDSLYYRFPGGSSNLISNVPMDYFIHYLNTQGIIYYDWNVSAGDGASTAYTSEEIVENVTDDVVKYKTSVVLLHDGTDKSATVEALGPLIEALEGMGAQILPIDEDTQVIQYVKADTVE</sequence>
<reference evidence="4 10" key="3">
    <citation type="submission" date="2019-10" db="EMBL/GenBank/DDBJ databases">
        <title>Roseburia spp. ameliorate alcoholic fatty liver via restoration of gut barrier function.</title>
        <authorList>
            <person name="Seo B."/>
            <person name="Ko G."/>
        </authorList>
    </citation>
    <scope>NUCLEOTIDE SEQUENCE [LARGE SCALE GENOMIC DNA]</scope>
    <source>
        <strain evidence="4 10">SNUG30017</strain>
    </source>
</reference>